<organism evidence="1 2">
    <name type="scientific">Phakopsora pachyrhizi</name>
    <name type="common">Asian soybean rust disease fungus</name>
    <dbReference type="NCBI Taxonomy" id="170000"/>
    <lineage>
        <taxon>Eukaryota</taxon>
        <taxon>Fungi</taxon>
        <taxon>Dikarya</taxon>
        <taxon>Basidiomycota</taxon>
        <taxon>Pucciniomycotina</taxon>
        <taxon>Pucciniomycetes</taxon>
        <taxon>Pucciniales</taxon>
        <taxon>Phakopsoraceae</taxon>
        <taxon>Phakopsora</taxon>
    </lineage>
</organism>
<comment type="caution">
    <text evidence="1">The sequence shown here is derived from an EMBL/GenBank/DDBJ whole genome shotgun (WGS) entry which is preliminary data.</text>
</comment>
<sequence length="274" mass="30616">MSLMGMLSLSWSYHIFSLSTLVLLSISSWFNLCRCFNQFSFLKTINLTVAENNLPALPSGALINYKPKSCPGWVTVSNNHLYIYGRLFDFRSFKLVSHSLPNYYQQFQISEILPSLLSLLKLEIKSSNAHLSFAGLSCLPVVLNRLSRLVSDSEAGSLPVVPLRSIINSLYSNSFGNVVSFLGDSKLRTRELACSALCAIASLAFEYHCKVNQLNFSSNNSNLQKSDEALAEIERIVKDQALANKVARARAQVCLFVWIFIEMGARMVQGYCEL</sequence>
<dbReference type="Gene3D" id="1.25.10.10">
    <property type="entry name" value="Leucine-rich Repeat Variant"/>
    <property type="match status" value="1"/>
</dbReference>
<proteinExistence type="predicted"/>
<protein>
    <recommendedName>
        <fullName evidence="3">PUL domain-containing protein</fullName>
    </recommendedName>
</protein>
<dbReference type="AlphaFoldDB" id="A0AAV0AS13"/>
<evidence type="ECO:0000313" key="1">
    <source>
        <dbReference type="EMBL" id="CAH7670831.1"/>
    </source>
</evidence>
<evidence type="ECO:0000313" key="2">
    <source>
        <dbReference type="Proteomes" id="UP001153365"/>
    </source>
</evidence>
<accession>A0AAV0AS13</accession>
<keyword evidence="2" id="KW-1185">Reference proteome</keyword>
<dbReference type="Proteomes" id="UP001153365">
    <property type="component" value="Unassembled WGS sequence"/>
</dbReference>
<gene>
    <name evidence="1" type="ORF">PPACK8108_LOCUS5569</name>
</gene>
<reference evidence="1" key="1">
    <citation type="submission" date="2022-06" db="EMBL/GenBank/DDBJ databases">
        <authorList>
            <consortium name="SYNGENTA / RWTH Aachen University"/>
        </authorList>
    </citation>
    <scope>NUCLEOTIDE SEQUENCE</scope>
</reference>
<dbReference type="InterPro" id="IPR011989">
    <property type="entry name" value="ARM-like"/>
</dbReference>
<dbReference type="EMBL" id="CALTRL010001073">
    <property type="protein sequence ID" value="CAH7670831.1"/>
    <property type="molecule type" value="Genomic_DNA"/>
</dbReference>
<name>A0AAV0AS13_PHAPC</name>
<evidence type="ECO:0008006" key="3">
    <source>
        <dbReference type="Google" id="ProtNLM"/>
    </source>
</evidence>